<reference evidence="1" key="1">
    <citation type="submission" date="2023-03" db="EMBL/GenBank/DDBJ databases">
        <title>Stygiobacter electus gen. nov., sp. nov., facultatively anaerobic thermotolerant bacterium of the class Ignavibacteria from a well of Yessentuki mineral water deposit.</title>
        <authorList>
            <person name="Podosokorskaya O.A."/>
            <person name="Elcheninov A.G."/>
            <person name="Petrova N.F."/>
            <person name="Zavarzina D.G."/>
            <person name="Kublanov I.V."/>
            <person name="Merkel A.Y."/>
        </authorList>
    </citation>
    <scope>NUCLEOTIDE SEQUENCE</scope>
    <source>
        <strain evidence="1">09-Me</strain>
    </source>
</reference>
<dbReference type="Proteomes" id="UP001221302">
    <property type="component" value="Unassembled WGS sequence"/>
</dbReference>
<keyword evidence="2" id="KW-1185">Reference proteome</keyword>
<protein>
    <submittedName>
        <fullName evidence="1">Uncharacterized protein</fullName>
    </submittedName>
</protein>
<proteinExistence type="predicted"/>
<sequence length="80" mass="9042">MALLLYFNVISAYERNTHQYVVRQAYELVKSFYGADIPILKQHLGSNEIGTGIFEPGNLLVIGAAREDIEDIIYGYEGIF</sequence>
<dbReference type="EMBL" id="JARGDL010000043">
    <property type="protein sequence ID" value="MDF1613319.1"/>
    <property type="molecule type" value="Genomic_DNA"/>
</dbReference>
<comment type="caution">
    <text evidence="1">The sequence shown here is derived from an EMBL/GenBank/DDBJ whole genome shotgun (WGS) entry which is preliminary data.</text>
</comment>
<organism evidence="1 2">
    <name type="scientific">Stygiobacter electus</name>
    <dbReference type="NCBI Taxonomy" id="3032292"/>
    <lineage>
        <taxon>Bacteria</taxon>
        <taxon>Pseudomonadati</taxon>
        <taxon>Ignavibacteriota</taxon>
        <taxon>Ignavibacteria</taxon>
        <taxon>Ignavibacteriales</taxon>
        <taxon>Melioribacteraceae</taxon>
        <taxon>Stygiobacter</taxon>
    </lineage>
</organism>
<dbReference type="RefSeq" id="WP_321537092.1">
    <property type="nucleotide sequence ID" value="NZ_JARGDL010000043.1"/>
</dbReference>
<accession>A0AAE3P2N9</accession>
<evidence type="ECO:0000313" key="2">
    <source>
        <dbReference type="Proteomes" id="UP001221302"/>
    </source>
</evidence>
<dbReference type="AlphaFoldDB" id="A0AAE3P2N9"/>
<gene>
    <name evidence="1" type="ORF">P0M35_14260</name>
</gene>
<name>A0AAE3P2N9_9BACT</name>
<evidence type="ECO:0000313" key="1">
    <source>
        <dbReference type="EMBL" id="MDF1613319.1"/>
    </source>
</evidence>